<keyword evidence="3" id="KW-1185">Reference proteome</keyword>
<dbReference type="InterPro" id="IPR001173">
    <property type="entry name" value="Glyco_trans_2-like"/>
</dbReference>
<evidence type="ECO:0000313" key="3">
    <source>
        <dbReference type="Proteomes" id="UP001495147"/>
    </source>
</evidence>
<dbReference type="PANTHER" id="PTHR43685">
    <property type="entry name" value="GLYCOSYLTRANSFERASE"/>
    <property type="match status" value="1"/>
</dbReference>
<dbReference type="Pfam" id="PF00535">
    <property type="entry name" value="Glycos_transf_2"/>
    <property type="match status" value="1"/>
</dbReference>
<dbReference type="Gene3D" id="3.90.550.10">
    <property type="entry name" value="Spore Coat Polysaccharide Biosynthesis Protein SpsA, Chain A"/>
    <property type="match status" value="1"/>
</dbReference>
<dbReference type="SUPFAM" id="SSF53448">
    <property type="entry name" value="Nucleotide-diphospho-sugar transferases"/>
    <property type="match status" value="1"/>
</dbReference>
<dbReference type="InterPro" id="IPR050834">
    <property type="entry name" value="Glycosyltransf_2"/>
</dbReference>
<accession>A0ABV0G004</accession>
<evidence type="ECO:0000313" key="2">
    <source>
        <dbReference type="EMBL" id="MEO3691055.1"/>
    </source>
</evidence>
<sequence>MSADAPFVSVVIATRDRAELFGLALKSVLAQSWADKEIIVVNDGSAAAQLPVYEKHWAEAAAQLGERFRVFHLVRRSIGHGPSYALNFGVDQAAGQYVTFLDDDDLWVDGGHLQRAATCIAAHASSAQAVDLYTSNQDAFAADGSHIGRLWLGKLEAALLSQGRKPTALGCFEVRVDEFLLADGFAHLNCLMVRRELFQQVGGLDEAVRWEGDRSLFLKLIDSAALKLHHPAVIGRHHVPNPQLKANVTTSISMVDKRLQQVIVLDRFLLHAKHASLRRYAVQHKGYALKRLAQELGQAGDWERASTYAWEALGLAPGLKWLGYCLYGSARRWYRPAAN</sequence>
<protein>
    <submittedName>
        <fullName evidence="2">Glycosyltransferase family 2 protein</fullName>
    </submittedName>
</protein>
<proteinExistence type="predicted"/>
<gene>
    <name evidence="2" type="ORF">ABDJ85_06200</name>
</gene>
<dbReference type="PANTHER" id="PTHR43685:SF2">
    <property type="entry name" value="GLYCOSYLTRANSFERASE 2-LIKE DOMAIN-CONTAINING PROTEIN"/>
    <property type="match status" value="1"/>
</dbReference>
<dbReference type="Proteomes" id="UP001495147">
    <property type="component" value="Unassembled WGS sequence"/>
</dbReference>
<reference evidence="2 3" key="1">
    <citation type="submission" date="2024-05" db="EMBL/GenBank/DDBJ databases">
        <title>Roseateles sp. DJS-2-20 16S ribosomal RNA gene Genome sequencing and assembly.</title>
        <authorList>
            <person name="Woo H."/>
        </authorList>
    </citation>
    <scope>NUCLEOTIDE SEQUENCE [LARGE SCALE GENOMIC DNA]</scope>
    <source>
        <strain evidence="2 3">DJS-2-20</strain>
    </source>
</reference>
<organism evidence="2 3">
    <name type="scientific">Roseateles paludis</name>
    <dbReference type="NCBI Taxonomy" id="3145238"/>
    <lineage>
        <taxon>Bacteria</taxon>
        <taxon>Pseudomonadati</taxon>
        <taxon>Pseudomonadota</taxon>
        <taxon>Betaproteobacteria</taxon>
        <taxon>Burkholderiales</taxon>
        <taxon>Sphaerotilaceae</taxon>
        <taxon>Roseateles</taxon>
    </lineage>
</organism>
<evidence type="ECO:0000259" key="1">
    <source>
        <dbReference type="Pfam" id="PF00535"/>
    </source>
</evidence>
<feature type="domain" description="Glycosyltransferase 2-like" evidence="1">
    <location>
        <begin position="9"/>
        <end position="131"/>
    </location>
</feature>
<dbReference type="EMBL" id="JBDPZD010000002">
    <property type="protein sequence ID" value="MEO3691055.1"/>
    <property type="molecule type" value="Genomic_DNA"/>
</dbReference>
<name>A0ABV0G004_9BURK</name>
<dbReference type="RefSeq" id="WP_347703898.1">
    <property type="nucleotide sequence ID" value="NZ_JBDPZD010000002.1"/>
</dbReference>
<dbReference type="InterPro" id="IPR029044">
    <property type="entry name" value="Nucleotide-diphossugar_trans"/>
</dbReference>
<comment type="caution">
    <text evidence="2">The sequence shown here is derived from an EMBL/GenBank/DDBJ whole genome shotgun (WGS) entry which is preliminary data.</text>
</comment>
<dbReference type="CDD" id="cd00761">
    <property type="entry name" value="Glyco_tranf_GTA_type"/>
    <property type="match status" value="1"/>
</dbReference>